<keyword evidence="1" id="KW-1185">Reference proteome</keyword>
<proteinExistence type="predicted"/>
<dbReference type="RefSeq" id="XP_075103538.1">
    <property type="nucleotide sequence ID" value="XM_075247437.1"/>
</dbReference>
<organism evidence="1 2">
    <name type="scientific">Nicotiana tabacum</name>
    <name type="common">Common tobacco</name>
    <dbReference type="NCBI Taxonomy" id="4097"/>
    <lineage>
        <taxon>Eukaryota</taxon>
        <taxon>Viridiplantae</taxon>
        <taxon>Streptophyta</taxon>
        <taxon>Embryophyta</taxon>
        <taxon>Tracheophyta</taxon>
        <taxon>Spermatophyta</taxon>
        <taxon>Magnoliopsida</taxon>
        <taxon>eudicotyledons</taxon>
        <taxon>Gunneridae</taxon>
        <taxon>Pentapetalae</taxon>
        <taxon>asterids</taxon>
        <taxon>lamiids</taxon>
        <taxon>Solanales</taxon>
        <taxon>Solanaceae</taxon>
        <taxon>Nicotianoideae</taxon>
        <taxon>Nicotianeae</taxon>
        <taxon>Nicotiana</taxon>
    </lineage>
</organism>
<name>A0AC58U227_TOBAC</name>
<reference evidence="2" key="2">
    <citation type="submission" date="2025-08" db="UniProtKB">
        <authorList>
            <consortium name="RefSeq"/>
        </authorList>
    </citation>
    <scope>IDENTIFICATION</scope>
    <source>
        <tissue evidence="2">Leaf</tissue>
    </source>
</reference>
<protein>
    <submittedName>
        <fullName evidence="2">Secreted RxLR effector protein 78-like</fullName>
    </submittedName>
</protein>
<sequence length="179" mass="20163">MEKILPSLISPNQSGFVKGRSIFENVLLTQEIVTDIRLKGKLANVVIKLDMGKAYDRVSWSYLLHVLGKMGFAEYFINMVWNLLSNNWYSILINGQASGFFKSNRGVKQSDPLSPSLFILSAEVLLRSLNKLFEDKKFIGFGMPKWTNPLNHLAYADDTIIFASTDPYSLGKVVEHLAS</sequence>
<reference evidence="1" key="1">
    <citation type="journal article" date="2014" name="Nat. Commun.">
        <title>The tobacco genome sequence and its comparison with those of tomato and potato.</title>
        <authorList>
            <person name="Sierro N."/>
            <person name="Battey J.N."/>
            <person name="Ouadi S."/>
            <person name="Bakaher N."/>
            <person name="Bovet L."/>
            <person name="Willig A."/>
            <person name="Goepfert S."/>
            <person name="Peitsch M.C."/>
            <person name="Ivanov N.V."/>
        </authorList>
    </citation>
    <scope>NUCLEOTIDE SEQUENCE [LARGE SCALE GENOMIC DNA]</scope>
</reference>
<evidence type="ECO:0000313" key="2">
    <source>
        <dbReference type="RefSeq" id="XP_075103538.1"/>
    </source>
</evidence>
<dbReference type="Proteomes" id="UP000790787">
    <property type="component" value="Chromosome 24"/>
</dbReference>
<accession>A0AC58U227</accession>
<evidence type="ECO:0000313" key="1">
    <source>
        <dbReference type="Proteomes" id="UP000790787"/>
    </source>
</evidence>
<gene>
    <name evidence="2" type="primary">LOC142178107</name>
</gene>